<accession>A0ABR2L235</accession>
<name>A0ABR2L235_9EUKA</name>
<dbReference type="Proteomes" id="UP001470230">
    <property type="component" value="Unassembled WGS sequence"/>
</dbReference>
<keyword evidence="3" id="KW-1185">Reference proteome</keyword>
<feature type="domain" description="Calcium/calmodulin-dependent protein kinase II association-domain" evidence="1">
    <location>
        <begin position="5"/>
        <end position="128"/>
    </location>
</feature>
<evidence type="ECO:0000259" key="1">
    <source>
        <dbReference type="Pfam" id="PF08332"/>
    </source>
</evidence>
<dbReference type="EMBL" id="JAPFFF010000002">
    <property type="protein sequence ID" value="KAK8897416.1"/>
    <property type="molecule type" value="Genomic_DNA"/>
</dbReference>
<dbReference type="SUPFAM" id="SSF54427">
    <property type="entry name" value="NTF2-like"/>
    <property type="match status" value="1"/>
</dbReference>
<evidence type="ECO:0000313" key="2">
    <source>
        <dbReference type="EMBL" id="KAK8897416.1"/>
    </source>
</evidence>
<reference evidence="2 3" key="1">
    <citation type="submission" date="2024-04" db="EMBL/GenBank/DDBJ databases">
        <title>Tritrichomonas musculus Genome.</title>
        <authorList>
            <person name="Alves-Ferreira E."/>
            <person name="Grigg M."/>
            <person name="Lorenzi H."/>
            <person name="Galac M."/>
        </authorList>
    </citation>
    <scope>NUCLEOTIDE SEQUENCE [LARGE SCALE GENOMIC DNA]</scope>
    <source>
        <strain evidence="2 3">EAF2021</strain>
    </source>
</reference>
<dbReference type="InterPro" id="IPR011944">
    <property type="entry name" value="Steroid_delta5-4_isomerase"/>
</dbReference>
<dbReference type="InterPro" id="IPR032710">
    <property type="entry name" value="NTF2-like_dom_sf"/>
</dbReference>
<dbReference type="Pfam" id="PF08332">
    <property type="entry name" value="CaMKII_AD"/>
    <property type="match status" value="1"/>
</dbReference>
<dbReference type="InterPro" id="IPR013543">
    <property type="entry name" value="Ca/CaM-dep_prot_kinase-assoc"/>
</dbReference>
<proteinExistence type="predicted"/>
<dbReference type="NCBIfam" id="TIGR02246">
    <property type="entry name" value="SgcJ/EcaC family oxidoreductase"/>
    <property type="match status" value="1"/>
</dbReference>
<organism evidence="2 3">
    <name type="scientific">Tritrichomonas musculus</name>
    <dbReference type="NCBI Taxonomy" id="1915356"/>
    <lineage>
        <taxon>Eukaryota</taxon>
        <taxon>Metamonada</taxon>
        <taxon>Parabasalia</taxon>
        <taxon>Tritrichomonadida</taxon>
        <taxon>Tritrichomonadidae</taxon>
        <taxon>Tritrichomonas</taxon>
    </lineage>
</organism>
<sequence>MDNTEEIKRLVDRYTESIRTQDKESFCSLWANNPHCILISIATEYKGLESIYQDFVIGVIQKAYSEIKLISDGLEIHLLNDNFATVIFHYHTECIKRDDGKPFGIKGMETQVHVKENGQWKIQHVHYSM</sequence>
<gene>
    <name evidence="2" type="ORF">M9Y10_015362</name>
</gene>
<evidence type="ECO:0000313" key="3">
    <source>
        <dbReference type="Proteomes" id="UP001470230"/>
    </source>
</evidence>
<comment type="caution">
    <text evidence="2">The sequence shown here is derived from an EMBL/GenBank/DDBJ whole genome shotgun (WGS) entry which is preliminary data.</text>
</comment>
<dbReference type="Gene3D" id="3.10.450.50">
    <property type="match status" value="1"/>
</dbReference>
<protein>
    <recommendedName>
        <fullName evidence="1">Calcium/calmodulin-dependent protein kinase II association-domain domain-containing protein</fullName>
    </recommendedName>
</protein>